<reference evidence="1 2" key="1">
    <citation type="submission" date="2019-02" db="EMBL/GenBank/DDBJ databases">
        <title>Deep-cultivation of Planctomycetes and their phenomic and genomic characterization uncovers novel biology.</title>
        <authorList>
            <person name="Wiegand S."/>
            <person name="Jogler M."/>
            <person name="Boedeker C."/>
            <person name="Pinto D."/>
            <person name="Vollmers J."/>
            <person name="Rivas-Marin E."/>
            <person name="Kohn T."/>
            <person name="Peeters S.H."/>
            <person name="Heuer A."/>
            <person name="Rast P."/>
            <person name="Oberbeckmann S."/>
            <person name="Bunk B."/>
            <person name="Jeske O."/>
            <person name="Meyerdierks A."/>
            <person name="Storesund J.E."/>
            <person name="Kallscheuer N."/>
            <person name="Luecker S."/>
            <person name="Lage O.M."/>
            <person name="Pohl T."/>
            <person name="Merkel B.J."/>
            <person name="Hornburger P."/>
            <person name="Mueller R.-W."/>
            <person name="Bruemmer F."/>
            <person name="Labrenz M."/>
            <person name="Spormann A.M."/>
            <person name="Op Den Camp H."/>
            <person name="Overmann J."/>
            <person name="Amann R."/>
            <person name="Jetten M.S.M."/>
            <person name="Mascher T."/>
            <person name="Medema M.H."/>
            <person name="Devos D.P."/>
            <person name="Kaster A.-K."/>
            <person name="Ovreas L."/>
            <person name="Rohde M."/>
            <person name="Galperin M.Y."/>
            <person name="Jogler C."/>
        </authorList>
    </citation>
    <scope>NUCLEOTIDE SEQUENCE [LARGE SCALE GENOMIC DNA]</scope>
    <source>
        <strain evidence="1 2">Poly41</strain>
    </source>
</reference>
<organism evidence="1 2">
    <name type="scientific">Novipirellula artificiosorum</name>
    <dbReference type="NCBI Taxonomy" id="2528016"/>
    <lineage>
        <taxon>Bacteria</taxon>
        <taxon>Pseudomonadati</taxon>
        <taxon>Planctomycetota</taxon>
        <taxon>Planctomycetia</taxon>
        <taxon>Pirellulales</taxon>
        <taxon>Pirellulaceae</taxon>
        <taxon>Novipirellula</taxon>
    </lineage>
</organism>
<protein>
    <submittedName>
        <fullName evidence="1">Uncharacterized protein</fullName>
    </submittedName>
</protein>
<proteinExistence type="predicted"/>
<evidence type="ECO:0000313" key="1">
    <source>
        <dbReference type="EMBL" id="TWU38519.1"/>
    </source>
</evidence>
<evidence type="ECO:0000313" key="2">
    <source>
        <dbReference type="Proteomes" id="UP000319143"/>
    </source>
</evidence>
<comment type="caution">
    <text evidence="1">The sequence shown here is derived from an EMBL/GenBank/DDBJ whole genome shotgun (WGS) entry which is preliminary data.</text>
</comment>
<keyword evidence="2" id="KW-1185">Reference proteome</keyword>
<name>A0A5C6DUR8_9BACT</name>
<dbReference type="AlphaFoldDB" id="A0A5C6DUR8"/>
<dbReference type="EMBL" id="SJPV01000004">
    <property type="protein sequence ID" value="TWU38519.1"/>
    <property type="molecule type" value="Genomic_DNA"/>
</dbReference>
<gene>
    <name evidence="1" type="ORF">Poly41_29960</name>
</gene>
<sequence>MGYAGLLRAANTFYCVRTDRRRAFSVCCERAFFARAQTEILPVLCAARTASCARSAHRDQVCVCCAHTP</sequence>
<accession>A0A5C6DUR8</accession>
<dbReference type="Proteomes" id="UP000319143">
    <property type="component" value="Unassembled WGS sequence"/>
</dbReference>